<evidence type="ECO:0000256" key="2">
    <source>
        <dbReference type="ARBA" id="ARBA00022448"/>
    </source>
</evidence>
<keyword evidence="11" id="KW-1185">Reference proteome</keyword>
<dbReference type="GO" id="GO:0005254">
    <property type="term" value="F:chloride channel activity"/>
    <property type="evidence" value="ECO:0007669"/>
    <property type="project" value="InterPro"/>
</dbReference>
<evidence type="ECO:0000256" key="5">
    <source>
        <dbReference type="ARBA" id="ARBA00022989"/>
    </source>
</evidence>
<evidence type="ECO:0000256" key="3">
    <source>
        <dbReference type="ARBA" id="ARBA00022475"/>
    </source>
</evidence>
<sequence length="310" mass="36040">MLLKKNVPLTYIFGKIYKDLILVTVYAVGIVILYENFHFTRISIPIAVPALLGTVISLLLAFRSNQAYDRWWEARILWGGIVNDSRSLTRQVLYFIDDPYYSAEIQLFKERFVKRQIAWAYGLSQSLRNTNPILGLDKFMKPDELDFVSRYKNVPMSILELHARDIKIAVKEGWINTYQQIEIDRTLTNLCDRMGGSERIKNTVFPVTYSKYINMTIYLFIIMLPFGLIEFFGYIEVPVVIAIAAAFLLIEKMAIHLQDPFENKPTDTPTTTISKTIERDLSQMLNDAHYHEDKMNAMEPVHNPKTYYIL</sequence>
<organism evidence="10 11">
    <name type="scientific">Pedobacter cryoconitis</name>
    <dbReference type="NCBI Taxonomy" id="188932"/>
    <lineage>
        <taxon>Bacteria</taxon>
        <taxon>Pseudomonadati</taxon>
        <taxon>Bacteroidota</taxon>
        <taxon>Sphingobacteriia</taxon>
        <taxon>Sphingobacteriales</taxon>
        <taxon>Sphingobacteriaceae</taxon>
        <taxon>Pedobacter</taxon>
    </lineage>
</organism>
<keyword evidence="3" id="KW-1003">Cell membrane</keyword>
<keyword evidence="2" id="KW-0813">Transport</keyword>
<protein>
    <submittedName>
        <fullName evidence="10">Membrane protein</fullName>
    </submittedName>
</protein>
<evidence type="ECO:0000256" key="4">
    <source>
        <dbReference type="ARBA" id="ARBA00022692"/>
    </source>
</evidence>
<reference evidence="10 11" key="1">
    <citation type="submission" date="2016-03" db="EMBL/GenBank/DDBJ databases">
        <title>Complete genome sequence of Pedobacter cryoconitis PAMC 27485.</title>
        <authorList>
            <person name="Lee J."/>
            <person name="Kim O.-S."/>
        </authorList>
    </citation>
    <scope>NUCLEOTIDE SEQUENCE [LARGE SCALE GENOMIC DNA]</scope>
    <source>
        <strain evidence="10 11">PAMC 27485</strain>
    </source>
</reference>
<dbReference type="OrthoDB" id="445589at2"/>
<evidence type="ECO:0000256" key="6">
    <source>
        <dbReference type="ARBA" id="ARBA00023065"/>
    </source>
</evidence>
<keyword evidence="5 9" id="KW-1133">Transmembrane helix</keyword>
<evidence type="ECO:0000313" key="10">
    <source>
        <dbReference type="EMBL" id="AMQ00278.1"/>
    </source>
</evidence>
<accession>A0A127VGB5</accession>
<evidence type="ECO:0000256" key="1">
    <source>
        <dbReference type="ARBA" id="ARBA00004651"/>
    </source>
</evidence>
<dbReference type="AlphaFoldDB" id="A0A127VGB5"/>
<proteinExistence type="inferred from homology"/>
<keyword evidence="4 9" id="KW-0812">Transmembrane</keyword>
<dbReference type="PANTHER" id="PTHR33281:SF19">
    <property type="entry name" value="VOLTAGE-DEPENDENT ANION CHANNEL-FORMING PROTEIN YNEE"/>
    <property type="match status" value="1"/>
</dbReference>
<dbReference type="GO" id="GO:0005886">
    <property type="term" value="C:plasma membrane"/>
    <property type="evidence" value="ECO:0007669"/>
    <property type="project" value="UniProtKB-SubCell"/>
</dbReference>
<feature type="transmembrane region" description="Helical" evidence="9">
    <location>
        <begin position="203"/>
        <end position="225"/>
    </location>
</feature>
<feature type="transmembrane region" description="Helical" evidence="9">
    <location>
        <begin position="231"/>
        <end position="250"/>
    </location>
</feature>
<comment type="similarity">
    <text evidence="8">Belongs to the anion channel-forming bestrophin (TC 1.A.46) family.</text>
</comment>
<dbReference type="Pfam" id="PF25539">
    <property type="entry name" value="Bestrophin_2"/>
    <property type="match status" value="1"/>
</dbReference>
<comment type="subcellular location">
    <subcellularLocation>
        <location evidence="1">Cell membrane</location>
        <topology evidence="1">Multi-pass membrane protein</topology>
    </subcellularLocation>
</comment>
<keyword evidence="6" id="KW-0406">Ion transport</keyword>
<name>A0A127VGB5_9SPHI</name>
<evidence type="ECO:0000256" key="7">
    <source>
        <dbReference type="ARBA" id="ARBA00023136"/>
    </source>
</evidence>
<dbReference type="PANTHER" id="PTHR33281">
    <property type="entry name" value="UPF0187 PROTEIN YNEE"/>
    <property type="match status" value="1"/>
</dbReference>
<feature type="transmembrane region" description="Helical" evidence="9">
    <location>
        <begin position="43"/>
        <end position="62"/>
    </location>
</feature>
<dbReference type="PATRIC" id="fig|188932.3.peg.3550"/>
<gene>
    <name evidence="10" type="ORF">AY601_3412</name>
</gene>
<dbReference type="Proteomes" id="UP000071561">
    <property type="component" value="Chromosome"/>
</dbReference>
<dbReference type="RefSeq" id="WP_068403157.1">
    <property type="nucleotide sequence ID" value="NZ_CP014504.1"/>
</dbReference>
<evidence type="ECO:0000256" key="8">
    <source>
        <dbReference type="ARBA" id="ARBA00034708"/>
    </source>
</evidence>
<feature type="transmembrane region" description="Helical" evidence="9">
    <location>
        <begin position="20"/>
        <end position="37"/>
    </location>
</feature>
<dbReference type="InterPro" id="IPR044669">
    <property type="entry name" value="YneE/VCCN1/2-like"/>
</dbReference>
<dbReference type="KEGG" id="pcm:AY601_3412"/>
<evidence type="ECO:0000313" key="11">
    <source>
        <dbReference type="Proteomes" id="UP000071561"/>
    </source>
</evidence>
<keyword evidence="7 9" id="KW-0472">Membrane</keyword>
<dbReference type="EMBL" id="CP014504">
    <property type="protein sequence ID" value="AMQ00278.1"/>
    <property type="molecule type" value="Genomic_DNA"/>
</dbReference>
<evidence type="ECO:0000256" key="9">
    <source>
        <dbReference type="SAM" id="Phobius"/>
    </source>
</evidence>